<accession>A0AAD5NR01</accession>
<protein>
    <submittedName>
        <fullName evidence="1">Uncharacterized protein</fullName>
    </submittedName>
</protein>
<sequence length="148" mass="15874">MRSREREKEKPDLLEANIVEAVEPAVVAPVAVATPVFSAAPDLAHLSASPDLALKSLLLNPPLKAAIAAIVAALVVEHCTGCKTRGMGTVVRSFGTISNGHICFSGLLLCPESERRCSMQHLKTGSGGNLRASTMKSRQLTQQRWIFR</sequence>
<dbReference type="AlphaFoldDB" id="A0AAD5NR01"/>
<evidence type="ECO:0000313" key="1">
    <source>
        <dbReference type="EMBL" id="KAI9175192.1"/>
    </source>
</evidence>
<evidence type="ECO:0000313" key="2">
    <source>
        <dbReference type="Proteomes" id="UP001064489"/>
    </source>
</evidence>
<gene>
    <name evidence="1" type="ORF">LWI28_028682</name>
</gene>
<reference evidence="1" key="2">
    <citation type="submission" date="2023-02" db="EMBL/GenBank/DDBJ databases">
        <authorList>
            <person name="Swenson N.G."/>
            <person name="Wegrzyn J.L."/>
            <person name="Mcevoy S.L."/>
        </authorList>
    </citation>
    <scope>NUCLEOTIDE SEQUENCE</scope>
    <source>
        <strain evidence="1">91603</strain>
        <tissue evidence="1">Leaf</tissue>
    </source>
</reference>
<dbReference type="Proteomes" id="UP001064489">
    <property type="component" value="Chromosome 8"/>
</dbReference>
<dbReference type="EMBL" id="JAJSOW010000103">
    <property type="protein sequence ID" value="KAI9175192.1"/>
    <property type="molecule type" value="Genomic_DNA"/>
</dbReference>
<name>A0AAD5NR01_ACENE</name>
<reference evidence="1" key="1">
    <citation type="journal article" date="2022" name="Plant J.">
        <title>Strategies of tolerance reflected in two North American maple genomes.</title>
        <authorList>
            <person name="McEvoy S.L."/>
            <person name="Sezen U.U."/>
            <person name="Trouern-Trend A."/>
            <person name="McMahon S.M."/>
            <person name="Schaberg P.G."/>
            <person name="Yang J."/>
            <person name="Wegrzyn J.L."/>
            <person name="Swenson N.G."/>
        </authorList>
    </citation>
    <scope>NUCLEOTIDE SEQUENCE</scope>
    <source>
        <strain evidence="1">91603</strain>
    </source>
</reference>
<keyword evidence="2" id="KW-1185">Reference proteome</keyword>
<comment type="caution">
    <text evidence="1">The sequence shown here is derived from an EMBL/GenBank/DDBJ whole genome shotgun (WGS) entry which is preliminary data.</text>
</comment>
<proteinExistence type="predicted"/>
<organism evidence="1 2">
    <name type="scientific">Acer negundo</name>
    <name type="common">Box elder</name>
    <dbReference type="NCBI Taxonomy" id="4023"/>
    <lineage>
        <taxon>Eukaryota</taxon>
        <taxon>Viridiplantae</taxon>
        <taxon>Streptophyta</taxon>
        <taxon>Embryophyta</taxon>
        <taxon>Tracheophyta</taxon>
        <taxon>Spermatophyta</taxon>
        <taxon>Magnoliopsida</taxon>
        <taxon>eudicotyledons</taxon>
        <taxon>Gunneridae</taxon>
        <taxon>Pentapetalae</taxon>
        <taxon>rosids</taxon>
        <taxon>malvids</taxon>
        <taxon>Sapindales</taxon>
        <taxon>Sapindaceae</taxon>
        <taxon>Hippocastanoideae</taxon>
        <taxon>Acereae</taxon>
        <taxon>Acer</taxon>
    </lineage>
</organism>